<protein>
    <submittedName>
        <fullName evidence="6">DUF1232 domain-containing protein</fullName>
    </submittedName>
</protein>
<comment type="caution">
    <text evidence="6">The sequence shown here is derived from an EMBL/GenBank/DDBJ whole genome shotgun (WGS) entry which is preliminary data.</text>
</comment>
<evidence type="ECO:0000256" key="2">
    <source>
        <dbReference type="ARBA" id="ARBA00022692"/>
    </source>
</evidence>
<feature type="domain" description="DUF1232" evidence="5">
    <location>
        <begin position="52"/>
        <end position="87"/>
    </location>
</feature>
<dbReference type="Proteomes" id="UP000638570">
    <property type="component" value="Unassembled WGS sequence"/>
</dbReference>
<name>A0ABS1QNM6_9GAMM</name>
<dbReference type="InterPro" id="IPR010652">
    <property type="entry name" value="DUF1232"/>
</dbReference>
<evidence type="ECO:0000256" key="4">
    <source>
        <dbReference type="ARBA" id="ARBA00023136"/>
    </source>
</evidence>
<dbReference type="Pfam" id="PF06803">
    <property type="entry name" value="DUF1232"/>
    <property type="match status" value="1"/>
</dbReference>
<gene>
    <name evidence="6" type="ORF">JKV55_03825</name>
</gene>
<evidence type="ECO:0000259" key="5">
    <source>
        <dbReference type="Pfam" id="PF06803"/>
    </source>
</evidence>
<dbReference type="RefSeq" id="WP_202082428.1">
    <property type="nucleotide sequence ID" value="NZ_JAERTZ010000012.1"/>
</dbReference>
<evidence type="ECO:0000256" key="1">
    <source>
        <dbReference type="ARBA" id="ARBA00004127"/>
    </source>
</evidence>
<comment type="subcellular location">
    <subcellularLocation>
        <location evidence="1">Endomembrane system</location>
        <topology evidence="1">Multi-pass membrane protein</topology>
    </subcellularLocation>
</comment>
<evidence type="ECO:0000256" key="3">
    <source>
        <dbReference type="ARBA" id="ARBA00022989"/>
    </source>
</evidence>
<accession>A0ABS1QNM6</accession>
<keyword evidence="3" id="KW-1133">Transmembrane helix</keyword>
<keyword evidence="7" id="KW-1185">Reference proteome</keyword>
<evidence type="ECO:0000313" key="6">
    <source>
        <dbReference type="EMBL" id="MBL1376465.1"/>
    </source>
</evidence>
<proteinExistence type="predicted"/>
<keyword evidence="2" id="KW-0812">Transmembrane</keyword>
<reference evidence="7" key="1">
    <citation type="submission" date="2021-01" db="EMBL/GenBank/DDBJ databases">
        <title>Genome public.</title>
        <authorList>
            <person name="Liu C."/>
            <person name="Sun Q."/>
        </authorList>
    </citation>
    <scope>NUCLEOTIDE SEQUENCE [LARGE SCALE GENOMIC DNA]</scope>
    <source>
        <strain evidence="7">CGMCC 1.18722</strain>
    </source>
</reference>
<organism evidence="6 7">
    <name type="scientific">Zobellella iuensis</name>
    <dbReference type="NCBI Taxonomy" id="2803811"/>
    <lineage>
        <taxon>Bacteria</taxon>
        <taxon>Pseudomonadati</taxon>
        <taxon>Pseudomonadota</taxon>
        <taxon>Gammaproteobacteria</taxon>
        <taxon>Aeromonadales</taxon>
        <taxon>Aeromonadaceae</taxon>
        <taxon>Zobellella</taxon>
    </lineage>
</organism>
<sequence length="144" mass="16169">MAFNPNELEPQFNEQRFWRKLRANLRRAGKDVIRHCLCLYYAAQKPETPLWAKTVVYGALAYFIIPLDAIPDAIFVIGYSDDLAVLSAALVTISLYVDAEVERQADRSCGSGLATEKQKKSDGESLFFLSLETKTHGPEVLDVK</sequence>
<evidence type="ECO:0000313" key="7">
    <source>
        <dbReference type="Proteomes" id="UP000638570"/>
    </source>
</evidence>
<dbReference type="EMBL" id="JAERTZ010000012">
    <property type="protein sequence ID" value="MBL1376465.1"/>
    <property type="molecule type" value="Genomic_DNA"/>
</dbReference>
<keyword evidence="4" id="KW-0472">Membrane</keyword>